<evidence type="ECO:0000313" key="2">
    <source>
        <dbReference type="Proteomes" id="UP000286097"/>
    </source>
</evidence>
<dbReference type="Proteomes" id="UP000286097">
    <property type="component" value="Unassembled WGS sequence"/>
</dbReference>
<name>A0A425CJY4_9STRA</name>
<protein>
    <submittedName>
        <fullName evidence="1">Uncharacterized protein</fullName>
    </submittedName>
</protein>
<accession>A0A425CJY4</accession>
<comment type="caution">
    <text evidence="1">The sequence shown here is derived from an EMBL/GenBank/DDBJ whole genome shotgun (WGS) entry which is preliminary data.</text>
</comment>
<dbReference type="EMBL" id="QKXF01000098">
    <property type="protein sequence ID" value="RQM17305.1"/>
    <property type="molecule type" value="Genomic_DNA"/>
</dbReference>
<dbReference type="VEuPathDB" id="FungiDB:DD237_001106"/>
<reference evidence="1 2" key="1">
    <citation type="submission" date="2018-06" db="EMBL/GenBank/DDBJ databases">
        <title>Comparative genomics of downy mildews reveals potential adaptations to biotrophy.</title>
        <authorList>
            <person name="Fletcher K."/>
            <person name="Klosterman S.J."/>
            <person name="Derevnina L."/>
            <person name="Martin F."/>
            <person name="Koike S."/>
            <person name="Reyes Chin-Wo S."/>
            <person name="Mou B."/>
            <person name="Michelmore R."/>
        </authorList>
    </citation>
    <scope>NUCLEOTIDE SEQUENCE [LARGE SCALE GENOMIC DNA]</scope>
    <source>
        <strain evidence="1 2">R13</strain>
    </source>
</reference>
<dbReference type="AlphaFoldDB" id="A0A425CJY4"/>
<organism evidence="1 2">
    <name type="scientific">Peronospora effusa</name>
    <dbReference type="NCBI Taxonomy" id="542832"/>
    <lineage>
        <taxon>Eukaryota</taxon>
        <taxon>Sar</taxon>
        <taxon>Stramenopiles</taxon>
        <taxon>Oomycota</taxon>
        <taxon>Peronosporomycetes</taxon>
        <taxon>Peronosporales</taxon>
        <taxon>Peronosporaceae</taxon>
        <taxon>Peronospora</taxon>
    </lineage>
</organism>
<sequence>MARLLYVIRSLPGEEFLKLITLVPHAAKKKQPRRDRIRVIIVELLRFLNHAFRDHGETALSLLLPKRSAPWHSQCDGKTPRQLFGNGAVLFLQLCASRCRPDPSIMPNQLVELGKHVICIVTYFSDTGFAADSCKISFFLEATTVLLSKYVQKASIWNEEKLTKKLGVENYEEADKEKGVKECKYLFQLEACQCYRCLYDVQILSICQDRKTGTILASLQDGKLLN</sequence>
<proteinExistence type="predicted"/>
<gene>
    <name evidence="1" type="ORF">DD237_001106</name>
</gene>
<evidence type="ECO:0000313" key="1">
    <source>
        <dbReference type="EMBL" id="RQM17305.1"/>
    </source>
</evidence>